<accession>A0ABT9V0S9</accession>
<name>A0ABT9V0S9_9BACL</name>
<sequence length="79" mass="8728">MSTSCSNLTDGKAIVDHVKFKKKDHMAPKVKHEINCDCGETFVFERVIMNCPNCGMTYAVTPCSSADINNIKQAGIRYA</sequence>
<keyword evidence="2" id="KW-1185">Reference proteome</keyword>
<dbReference type="EMBL" id="JAUSTU010000003">
    <property type="protein sequence ID" value="MDQ0154549.1"/>
    <property type="molecule type" value="Genomic_DNA"/>
</dbReference>
<proteinExistence type="predicted"/>
<protein>
    <submittedName>
        <fullName evidence="1">Zn finger protein HypA/HybF involved in hydrogenase expression</fullName>
    </submittedName>
</protein>
<organism evidence="1 2">
    <name type="scientific">Anoxybacillus andreesenii</name>
    <dbReference type="NCBI Taxonomy" id="1325932"/>
    <lineage>
        <taxon>Bacteria</taxon>
        <taxon>Bacillati</taxon>
        <taxon>Bacillota</taxon>
        <taxon>Bacilli</taxon>
        <taxon>Bacillales</taxon>
        <taxon>Anoxybacillaceae</taxon>
        <taxon>Anoxybacillus</taxon>
    </lineage>
</organism>
<dbReference type="Proteomes" id="UP001231362">
    <property type="component" value="Unassembled WGS sequence"/>
</dbReference>
<evidence type="ECO:0000313" key="1">
    <source>
        <dbReference type="EMBL" id="MDQ0154549.1"/>
    </source>
</evidence>
<comment type="caution">
    <text evidence="1">The sequence shown here is derived from an EMBL/GenBank/DDBJ whole genome shotgun (WGS) entry which is preliminary data.</text>
</comment>
<gene>
    <name evidence="1" type="ORF">J2S07_000853</name>
</gene>
<dbReference type="RefSeq" id="WP_307149154.1">
    <property type="nucleotide sequence ID" value="NZ_JAUSTU010000003.1"/>
</dbReference>
<evidence type="ECO:0000313" key="2">
    <source>
        <dbReference type="Proteomes" id="UP001231362"/>
    </source>
</evidence>
<reference evidence="1 2" key="1">
    <citation type="submission" date="2023-07" db="EMBL/GenBank/DDBJ databases">
        <title>Genomic Encyclopedia of Type Strains, Phase IV (KMG-IV): sequencing the most valuable type-strain genomes for metagenomic binning, comparative biology and taxonomic classification.</title>
        <authorList>
            <person name="Goeker M."/>
        </authorList>
    </citation>
    <scope>NUCLEOTIDE SEQUENCE [LARGE SCALE GENOMIC DNA]</scope>
    <source>
        <strain evidence="1 2">DSM 23948</strain>
    </source>
</reference>